<comment type="caution">
    <text evidence="3">The sequence shown here is derived from an EMBL/GenBank/DDBJ whole genome shotgun (WGS) entry which is preliminary data.</text>
</comment>
<keyword evidence="4" id="KW-1185">Reference proteome</keyword>
<evidence type="ECO:0000256" key="1">
    <source>
        <dbReference type="SAM" id="MobiDB-lite"/>
    </source>
</evidence>
<dbReference type="Proteomes" id="UP001152320">
    <property type="component" value="Chromosome 1"/>
</dbReference>
<accession>A0A9Q1HGJ5</accession>
<protein>
    <submittedName>
        <fullName evidence="3">NLR family CARD domain-containing protein 4</fullName>
    </submittedName>
</protein>
<evidence type="ECO:0000313" key="3">
    <source>
        <dbReference type="EMBL" id="KAJ8049062.1"/>
    </source>
</evidence>
<dbReference type="Gene3D" id="3.40.50.300">
    <property type="entry name" value="P-loop containing nucleotide triphosphate hydrolases"/>
    <property type="match status" value="1"/>
</dbReference>
<sequence length="830" mass="96314">MGHSWSKRSEQKATRRQRTRAVRDDFMGEETETSLQDSQTTTKASSQIHSQDEGYGQFRVTLESLLTRSHTEQLATWFGYAPANIDRINRSDNPSRILVQCMDERGEISPTDISKLTEALKHKTIGLGGVSVKIEEAFANYRPMIDSTTVINAKTEFLRQLKQRYANQYDAVQPIPYIRDRLFCVDRVFVEGGIEYLIVNERTRVCERWGKLNSYNDIFLDENIKSVRRILEGEPGFGKSTLTLQIAYDWCNGIAGSVSDKYEILILLRLKQLGGVKSIFEAIKRFILPRDSSVSESDVKGILKESKSVLVILDGFDEYPEQEDDGSSDVWRIIKMDMFQVFDVVLTTRTACLPKDSAPQTKRIRLTGFDDRARDEYIRKVVVGDDEKAATTIKRRLQDNPVLADLCQVPLFFVMFAHMIYEREELEKFKSVTSFFRYMIWCFHHHMRNKMKDENVPKYDLFEKDHHVLDRIAFEGLSRKHQQLIWGKEELREQLGQDFYDHYVRLGILVEEKVIDVIPTSESLTVSNFLQEKTDVRFYHKLFCEWYAGNFLASRVAKDNVRYVSGNAIAKGYHRVLNRKDVCSILQELDPFDLQYVFRFACGLNPDASGKIIKYLQHKENAQNFAVLCILEKEGDIKTILDSIRALCFRTVEISYRDTLLLQRSTIQLLDFATTEEISISCVYLYNCYSTVDLPGGNHLQLKSNLSIPVLTTVKELWIREEAREITAEEFTGILQYSSKCLALKELRFHYCLLPPYVQAESVSVLRLRNVKVIWNSGYGVCQLNLQTYLWEHIDIYSRRVVGVMTDEDYKLEVSYIRQMQEEMRRSKAS</sequence>
<organism evidence="3 4">
    <name type="scientific">Holothuria leucospilota</name>
    <name type="common">Black long sea cucumber</name>
    <name type="synonym">Mertensiothuria leucospilota</name>
    <dbReference type="NCBI Taxonomy" id="206669"/>
    <lineage>
        <taxon>Eukaryota</taxon>
        <taxon>Metazoa</taxon>
        <taxon>Echinodermata</taxon>
        <taxon>Eleutherozoa</taxon>
        <taxon>Echinozoa</taxon>
        <taxon>Holothuroidea</taxon>
        <taxon>Aspidochirotacea</taxon>
        <taxon>Aspidochirotida</taxon>
        <taxon>Holothuriidae</taxon>
        <taxon>Holothuria</taxon>
    </lineage>
</organism>
<reference evidence="3" key="1">
    <citation type="submission" date="2021-10" db="EMBL/GenBank/DDBJ databases">
        <title>Tropical sea cucumber genome reveals ecological adaptation and Cuvierian tubules defense mechanism.</title>
        <authorList>
            <person name="Chen T."/>
        </authorList>
    </citation>
    <scope>NUCLEOTIDE SEQUENCE</scope>
    <source>
        <strain evidence="3">Nanhai2018</strain>
        <tissue evidence="3">Muscle</tissue>
    </source>
</reference>
<gene>
    <name evidence="3" type="ORF">HOLleu_01624</name>
</gene>
<proteinExistence type="predicted"/>
<dbReference type="PANTHER" id="PTHR46312:SF2">
    <property type="entry name" value="NUCLEOTIDE-BINDING OLIGOMERIZATION DOMAIN-CONTAINING PROTEIN 2-LIKE"/>
    <property type="match status" value="1"/>
</dbReference>
<dbReference type="SUPFAM" id="SSF52540">
    <property type="entry name" value="P-loop containing nucleoside triphosphate hydrolases"/>
    <property type="match status" value="1"/>
</dbReference>
<dbReference type="EMBL" id="JAIZAY010000001">
    <property type="protein sequence ID" value="KAJ8049062.1"/>
    <property type="molecule type" value="Genomic_DNA"/>
</dbReference>
<feature type="domain" description="NACHT" evidence="2">
    <location>
        <begin position="230"/>
        <end position="381"/>
    </location>
</feature>
<dbReference type="Pfam" id="PF05729">
    <property type="entry name" value="NACHT"/>
    <property type="match status" value="1"/>
</dbReference>
<dbReference type="OrthoDB" id="428577at2759"/>
<evidence type="ECO:0000313" key="4">
    <source>
        <dbReference type="Proteomes" id="UP001152320"/>
    </source>
</evidence>
<dbReference type="AlphaFoldDB" id="A0A9Q1HGJ5"/>
<dbReference type="PANTHER" id="PTHR46312">
    <property type="entry name" value="NACHT DOMAIN-CONTAINING PROTEIN"/>
    <property type="match status" value="1"/>
</dbReference>
<evidence type="ECO:0000259" key="2">
    <source>
        <dbReference type="Pfam" id="PF05729"/>
    </source>
</evidence>
<feature type="region of interest" description="Disordered" evidence="1">
    <location>
        <begin position="1"/>
        <end position="52"/>
    </location>
</feature>
<feature type="compositionally biased region" description="Polar residues" evidence="1">
    <location>
        <begin position="33"/>
        <end position="49"/>
    </location>
</feature>
<dbReference type="InterPro" id="IPR007111">
    <property type="entry name" value="NACHT_NTPase"/>
</dbReference>
<name>A0A9Q1HGJ5_HOLLE</name>
<dbReference type="InterPro" id="IPR027417">
    <property type="entry name" value="P-loop_NTPase"/>
</dbReference>